<protein>
    <recommendedName>
        <fullName evidence="3">Phage protein</fullName>
    </recommendedName>
</protein>
<sequence>MNKQEKVKIPKFMAELVEYTKNRNAVPADILGMFNDYEPHELNLPATLNLEKLSEYFSIACHRYDYEKACFVGYEVKETDTYRVKIGNGYFIKFQSNGCLVSPHEIDGIMDFESKQDAERVANTIGGIVVPANEN</sequence>
<proteinExistence type="predicted"/>
<accession>A0A415ENL0</accession>
<organism evidence="1 2">
    <name type="scientific">Enterococcus casseliflavus</name>
    <name type="common">Enterococcus flavescens</name>
    <dbReference type="NCBI Taxonomy" id="37734"/>
    <lineage>
        <taxon>Bacteria</taxon>
        <taxon>Bacillati</taxon>
        <taxon>Bacillota</taxon>
        <taxon>Bacilli</taxon>
        <taxon>Lactobacillales</taxon>
        <taxon>Enterococcaceae</taxon>
        <taxon>Enterococcus</taxon>
    </lineage>
</organism>
<name>A0A415ENL0_ENTCA</name>
<evidence type="ECO:0008006" key="3">
    <source>
        <dbReference type="Google" id="ProtNLM"/>
    </source>
</evidence>
<reference evidence="1 2" key="1">
    <citation type="submission" date="2018-08" db="EMBL/GenBank/DDBJ databases">
        <title>A genome reference for cultivated species of the human gut microbiota.</title>
        <authorList>
            <person name="Zou Y."/>
            <person name="Xue W."/>
            <person name="Luo G."/>
        </authorList>
    </citation>
    <scope>NUCLEOTIDE SEQUENCE [LARGE SCALE GENOMIC DNA]</scope>
    <source>
        <strain evidence="1 2">AF48-16</strain>
    </source>
</reference>
<evidence type="ECO:0000313" key="2">
    <source>
        <dbReference type="Proteomes" id="UP000286288"/>
    </source>
</evidence>
<gene>
    <name evidence="1" type="ORF">DW084_16420</name>
</gene>
<dbReference type="Proteomes" id="UP000286288">
    <property type="component" value="Unassembled WGS sequence"/>
</dbReference>
<dbReference type="EMBL" id="QRMZ01000029">
    <property type="protein sequence ID" value="RHK04283.1"/>
    <property type="molecule type" value="Genomic_DNA"/>
</dbReference>
<evidence type="ECO:0000313" key="1">
    <source>
        <dbReference type="EMBL" id="RHK04283.1"/>
    </source>
</evidence>
<comment type="caution">
    <text evidence="1">The sequence shown here is derived from an EMBL/GenBank/DDBJ whole genome shotgun (WGS) entry which is preliminary data.</text>
</comment>
<dbReference type="AlphaFoldDB" id="A0A415ENL0"/>